<dbReference type="AlphaFoldDB" id="A0A8J6QIT2"/>
<keyword evidence="3" id="KW-1185">Reference proteome</keyword>
<comment type="caution">
    <text evidence="2">The sequence shown here is derived from an EMBL/GenBank/DDBJ whole genome shotgun (WGS) entry which is preliminary data.</text>
</comment>
<name>A0A8J6QIT2_9GAMM</name>
<dbReference type="EMBL" id="JACXAF010000009">
    <property type="protein sequence ID" value="MBD1389558.1"/>
    <property type="molecule type" value="Genomic_DNA"/>
</dbReference>
<protein>
    <submittedName>
        <fullName evidence="2">Uncharacterized protein</fullName>
    </submittedName>
</protein>
<reference evidence="2" key="1">
    <citation type="submission" date="2020-09" db="EMBL/GenBank/DDBJ databases">
        <title>A novel bacterium of genus Neiella, isolated from South China Sea.</title>
        <authorList>
            <person name="Huang H."/>
            <person name="Mo K."/>
            <person name="Hu Y."/>
        </authorList>
    </citation>
    <scope>NUCLEOTIDE SEQUENCE</scope>
    <source>
        <strain evidence="2">HB171785</strain>
    </source>
</reference>
<sequence>MLEGKDITWRSADEIIRTGEALSADAVEVLYDKLNSCVNPSQLEEAQAENDELQEKVEELEDDVYQLQQQLKNAPANSGHASVPIDVLEQLLALVSDKLEDSLESRSIVITINEAIRQTQRGH</sequence>
<gene>
    <name evidence="2" type="ORF">IC617_08965</name>
</gene>
<evidence type="ECO:0000313" key="3">
    <source>
        <dbReference type="Proteomes" id="UP000638014"/>
    </source>
</evidence>
<dbReference type="RefSeq" id="WP_191144665.1">
    <property type="nucleotide sequence ID" value="NZ_JACXAF010000009.1"/>
</dbReference>
<organism evidence="2 3">
    <name type="scientific">Neiella litorisoli</name>
    <dbReference type="NCBI Taxonomy" id="2771431"/>
    <lineage>
        <taxon>Bacteria</taxon>
        <taxon>Pseudomonadati</taxon>
        <taxon>Pseudomonadota</taxon>
        <taxon>Gammaproteobacteria</taxon>
        <taxon>Alteromonadales</taxon>
        <taxon>Echinimonadaceae</taxon>
        <taxon>Neiella</taxon>
    </lineage>
</organism>
<keyword evidence="1" id="KW-0175">Coiled coil</keyword>
<evidence type="ECO:0000313" key="2">
    <source>
        <dbReference type="EMBL" id="MBD1389558.1"/>
    </source>
</evidence>
<accession>A0A8J6QIT2</accession>
<feature type="coiled-coil region" evidence="1">
    <location>
        <begin position="43"/>
        <end position="77"/>
    </location>
</feature>
<dbReference type="SUPFAM" id="SSF161270">
    <property type="entry name" value="PspA lactotransferrin-binding region"/>
    <property type="match status" value="1"/>
</dbReference>
<proteinExistence type="predicted"/>
<evidence type="ECO:0000256" key="1">
    <source>
        <dbReference type="SAM" id="Coils"/>
    </source>
</evidence>
<dbReference type="Proteomes" id="UP000638014">
    <property type="component" value="Unassembled WGS sequence"/>
</dbReference>